<name>S7VET9_9BACT</name>
<organism evidence="1 2">
    <name type="scientific">Cyclobacterium qasimii M12-11B</name>
    <dbReference type="NCBI Taxonomy" id="641524"/>
    <lineage>
        <taxon>Bacteria</taxon>
        <taxon>Pseudomonadati</taxon>
        <taxon>Bacteroidota</taxon>
        <taxon>Cytophagia</taxon>
        <taxon>Cytophagales</taxon>
        <taxon>Cyclobacteriaceae</taxon>
        <taxon>Cyclobacterium</taxon>
    </lineage>
</organism>
<dbReference type="Proteomes" id="UP000014974">
    <property type="component" value="Unassembled WGS sequence"/>
</dbReference>
<evidence type="ECO:0000313" key="1">
    <source>
        <dbReference type="EMBL" id="EPR68715.1"/>
    </source>
</evidence>
<protein>
    <submittedName>
        <fullName evidence="1">Uncharacterized protein</fullName>
    </submittedName>
</protein>
<comment type="caution">
    <text evidence="1">The sequence shown here is derived from an EMBL/GenBank/DDBJ whole genome shotgun (WGS) entry which is preliminary data.</text>
</comment>
<dbReference type="STRING" id="641524.ADICYQ_2101"/>
<proteinExistence type="predicted"/>
<accession>S7VET9</accession>
<gene>
    <name evidence="1" type="ORF">ADICYQ_2101</name>
</gene>
<dbReference type="EMBL" id="ATNM01000091">
    <property type="protein sequence ID" value="EPR68715.1"/>
    <property type="molecule type" value="Genomic_DNA"/>
</dbReference>
<reference evidence="1 2" key="1">
    <citation type="journal article" date="2013" name="Genome Announc.">
        <title>Draft Genome Sequence of Cyclobacterium qasimii Strain M12-11BT, Isolated from Arctic Marine Sediment.</title>
        <authorList>
            <person name="Shivaji S."/>
            <person name="Ara S."/>
            <person name="Singh A."/>
            <person name="Kumar Pinnaka A."/>
        </authorList>
    </citation>
    <scope>NUCLEOTIDE SEQUENCE [LARGE SCALE GENOMIC DNA]</scope>
    <source>
        <strain evidence="1 2">M12-11B</strain>
    </source>
</reference>
<sequence length="37" mass="4216">MVSLVVGDAIIFYCTFHSFYHRQNGVLIIALMDIISQ</sequence>
<evidence type="ECO:0000313" key="2">
    <source>
        <dbReference type="Proteomes" id="UP000014974"/>
    </source>
</evidence>
<dbReference type="AlphaFoldDB" id="S7VET9"/>